<evidence type="ECO:0000259" key="5">
    <source>
        <dbReference type="SMART" id="SM00642"/>
    </source>
</evidence>
<dbReference type="NCBIfam" id="TIGR02100">
    <property type="entry name" value="glgX_debranch"/>
    <property type="match status" value="1"/>
</dbReference>
<feature type="compositionally biased region" description="Basic and acidic residues" evidence="4">
    <location>
        <begin position="472"/>
        <end position="486"/>
    </location>
</feature>
<dbReference type="CDD" id="cd11326">
    <property type="entry name" value="AmyAc_Glg_debranch"/>
    <property type="match status" value="1"/>
</dbReference>
<dbReference type="GO" id="GO:0005980">
    <property type="term" value="P:glycogen catabolic process"/>
    <property type="evidence" value="ECO:0007669"/>
    <property type="project" value="InterPro"/>
</dbReference>
<evidence type="ECO:0000256" key="4">
    <source>
        <dbReference type="SAM" id="MobiDB-lite"/>
    </source>
</evidence>
<dbReference type="SMART" id="SM00642">
    <property type="entry name" value="Aamy"/>
    <property type="match status" value="1"/>
</dbReference>
<dbReference type="InterPro" id="IPR004193">
    <property type="entry name" value="Glyco_hydro_13_N"/>
</dbReference>
<keyword evidence="7" id="KW-1185">Reference proteome</keyword>
<dbReference type="OrthoDB" id="3236218at2"/>
<dbReference type="InterPro" id="IPR017853">
    <property type="entry name" value="GH"/>
</dbReference>
<dbReference type="Gene3D" id="2.60.40.10">
    <property type="entry name" value="Immunoglobulins"/>
    <property type="match status" value="1"/>
</dbReference>
<dbReference type="Gene3D" id="2.60.40.1180">
    <property type="entry name" value="Golgi alpha-mannosidase II"/>
    <property type="match status" value="1"/>
</dbReference>
<comment type="similarity">
    <text evidence="1">Belongs to the glycosyl hydrolase 13 family.</text>
</comment>
<gene>
    <name evidence="6" type="ORF">SAMN02745674_00302</name>
</gene>
<evidence type="ECO:0000256" key="1">
    <source>
        <dbReference type="ARBA" id="ARBA00008061"/>
    </source>
</evidence>
<feature type="region of interest" description="Disordered" evidence="4">
    <location>
        <begin position="472"/>
        <end position="498"/>
    </location>
</feature>
<evidence type="ECO:0000256" key="2">
    <source>
        <dbReference type="ARBA" id="ARBA00022801"/>
    </source>
</evidence>
<dbReference type="Pfam" id="PF02922">
    <property type="entry name" value="CBM_48"/>
    <property type="match status" value="1"/>
</dbReference>
<evidence type="ECO:0000256" key="3">
    <source>
        <dbReference type="ARBA" id="ARBA00023295"/>
    </source>
</evidence>
<dbReference type="RefSeq" id="WP_078756929.1">
    <property type="nucleotide sequence ID" value="NZ_FUXP01000001.1"/>
</dbReference>
<dbReference type="InterPro" id="IPR006047">
    <property type="entry name" value="GH13_cat_dom"/>
</dbReference>
<dbReference type="CDD" id="cd02856">
    <property type="entry name" value="E_set_GDE_Isoamylase_N"/>
    <property type="match status" value="1"/>
</dbReference>
<dbReference type="GO" id="GO:0004135">
    <property type="term" value="F:amylo-alpha-1,6-glucosidase activity"/>
    <property type="evidence" value="ECO:0007669"/>
    <property type="project" value="InterPro"/>
</dbReference>
<accession>A0A1T4M7G6</accession>
<feature type="domain" description="Glycosyl hydrolase family 13 catalytic" evidence="5">
    <location>
        <begin position="172"/>
        <end position="576"/>
    </location>
</feature>
<sequence length="704" mass="79948">MPVLPDRMDPGSPYPLGATSDGTGTNFAVFSENASAVELCLFDTKGRRQIGRHMLPECTDGVWHGYLDHVRGGQLYGYRVYGPYAPERGHRFNHHKLLVDPYARMLYGQVRWTDALHGYRLNSPRADLSFDRRDSAAAVPKSMVVDDHFHWHGDAHPRVPWDRTVIYEAHVKGLTRQFEKVRPDQRGTFAALADPHVIDHLVRLGVTAVELLPIHAFVQDRRLAEMSLRNYWGYNTLSFFSPESGYLQERNLHEIRRAVQALHKAGIEVILDVVYNHTCEGNELGPTLSFRGLDNASYYRLLPDNPRHCIDDTGCGNTLNTAHPRVIQMIMDSLRYWVEEFHVDGFRFDLGVALGRESHGFDPNAGLFDAIRQDPVLARTKLISEPWDLGPGGYQLGNHPAGFGEWNGQFRDDVRRFWKGEDGQRGDLAKRLQASAEMFDHTGRRPWASVNFITAHDGFTLHDLVSYEHKHNEANGEDNRDGHDDNASCNWGVEGPTDDPHIVAQRERVKRAMLSTLLLSHGTPMLLAGDEMGRSQGGNNNAYCQDNEISWVDWTLLEARRNRSLFDFTSRLLALRKRHPTLRLDRFSHGDEEPWPDIPDLSWFDEHARPMDEDAWQNPLGRLLAIRRAVRGRGGDVEVSLLLVNGDHRDRVFHLPGPTLRWRTLLDSAHPEAVEKEVPTDTVLVAAHSVRLLVAHPGPEPSRQ</sequence>
<dbReference type="InterPro" id="IPR013783">
    <property type="entry name" value="Ig-like_fold"/>
</dbReference>
<dbReference type="InterPro" id="IPR013780">
    <property type="entry name" value="Glyco_hydro_b"/>
</dbReference>
<dbReference type="InterPro" id="IPR044505">
    <property type="entry name" value="GlgX_Isoamylase_N_E_set"/>
</dbReference>
<dbReference type="STRING" id="1122188.SAMN02745674_00302"/>
<organism evidence="6 7">
    <name type="scientific">Lysobacter spongiicola DSM 21749</name>
    <dbReference type="NCBI Taxonomy" id="1122188"/>
    <lineage>
        <taxon>Bacteria</taxon>
        <taxon>Pseudomonadati</taxon>
        <taxon>Pseudomonadota</taxon>
        <taxon>Gammaproteobacteria</taxon>
        <taxon>Lysobacterales</taxon>
        <taxon>Lysobacteraceae</taxon>
        <taxon>Novilysobacter</taxon>
    </lineage>
</organism>
<dbReference type="InterPro" id="IPR014756">
    <property type="entry name" value="Ig_E-set"/>
</dbReference>
<dbReference type="EMBL" id="FUXP01000001">
    <property type="protein sequence ID" value="SJZ62787.1"/>
    <property type="molecule type" value="Genomic_DNA"/>
</dbReference>
<proteinExistence type="inferred from homology"/>
<keyword evidence="2" id="KW-0378">Hydrolase</keyword>
<name>A0A1T4M7G6_9GAMM</name>
<dbReference type="Proteomes" id="UP000190061">
    <property type="component" value="Unassembled WGS sequence"/>
</dbReference>
<dbReference type="InterPro" id="IPR011837">
    <property type="entry name" value="Glycogen_debranch_GlgX"/>
</dbReference>
<dbReference type="SUPFAM" id="SSF81296">
    <property type="entry name" value="E set domains"/>
    <property type="match status" value="1"/>
</dbReference>
<keyword evidence="3" id="KW-0326">Glycosidase</keyword>
<dbReference type="AlphaFoldDB" id="A0A1T4M7G6"/>
<dbReference type="PANTHER" id="PTHR43002">
    <property type="entry name" value="GLYCOGEN DEBRANCHING ENZYME"/>
    <property type="match status" value="1"/>
</dbReference>
<dbReference type="SUPFAM" id="SSF51011">
    <property type="entry name" value="Glycosyl hydrolase domain"/>
    <property type="match status" value="1"/>
</dbReference>
<evidence type="ECO:0000313" key="6">
    <source>
        <dbReference type="EMBL" id="SJZ62787.1"/>
    </source>
</evidence>
<protein>
    <submittedName>
        <fullName evidence="6">Glycogen operon protein</fullName>
    </submittedName>
</protein>
<evidence type="ECO:0000313" key="7">
    <source>
        <dbReference type="Proteomes" id="UP000190061"/>
    </source>
</evidence>
<dbReference type="SUPFAM" id="SSF51445">
    <property type="entry name" value="(Trans)glycosidases"/>
    <property type="match status" value="1"/>
</dbReference>
<reference evidence="6 7" key="1">
    <citation type="submission" date="2017-02" db="EMBL/GenBank/DDBJ databases">
        <authorList>
            <person name="Peterson S.W."/>
        </authorList>
    </citation>
    <scope>NUCLEOTIDE SEQUENCE [LARGE SCALE GENOMIC DNA]</scope>
    <source>
        <strain evidence="6 7">DSM 21749</strain>
    </source>
</reference>
<dbReference type="Gene3D" id="3.20.20.80">
    <property type="entry name" value="Glycosidases"/>
    <property type="match status" value="1"/>
</dbReference>